<dbReference type="EMBL" id="FNFH01000001">
    <property type="protein sequence ID" value="SDJ62036.1"/>
    <property type="molecule type" value="Genomic_DNA"/>
</dbReference>
<dbReference type="RefSeq" id="WP_139169354.1">
    <property type="nucleotide sequence ID" value="NZ_FNFH01000001.1"/>
</dbReference>
<protein>
    <submittedName>
        <fullName evidence="2">Uncharacterized protein</fullName>
    </submittedName>
</protein>
<keyword evidence="1" id="KW-0812">Transmembrane</keyword>
<evidence type="ECO:0000313" key="2">
    <source>
        <dbReference type="EMBL" id="SDJ62036.1"/>
    </source>
</evidence>
<keyword evidence="3" id="KW-1185">Reference proteome</keyword>
<keyword evidence="1" id="KW-0472">Membrane</keyword>
<dbReference type="OrthoDB" id="9850753at2"/>
<feature type="transmembrane region" description="Helical" evidence="1">
    <location>
        <begin position="123"/>
        <end position="143"/>
    </location>
</feature>
<reference evidence="3" key="1">
    <citation type="submission" date="2016-10" db="EMBL/GenBank/DDBJ databases">
        <authorList>
            <person name="Varghese N."/>
            <person name="Submissions S."/>
        </authorList>
    </citation>
    <scope>NUCLEOTIDE SEQUENCE [LARGE SCALE GENOMIC DNA]</scope>
    <source>
        <strain evidence="3">CGMCC 1.10658</strain>
    </source>
</reference>
<gene>
    <name evidence="2" type="ORF">SAMN05216212_0441</name>
</gene>
<sequence>MMIRGGLPVVGGAMGMLVISFLGGLFLADYTAIVISYWNMLMQWIHMWVENLVYWVAGPEALTASWQTYDENGDIAKTYYSFDEWYEQEDGGDTVHITPTAFGLGLRNFFDILILGTDKTASVITFMVLYYIAEFTIFFKVLARIARSDEKLPEIKQRFEV</sequence>
<proteinExistence type="predicted"/>
<accession>A0A1G8V7C4</accession>
<dbReference type="AlphaFoldDB" id="A0A1G8V7C4"/>
<dbReference type="STRING" id="658219.SAMN05216212_0441"/>
<dbReference type="Proteomes" id="UP000199305">
    <property type="component" value="Unassembled WGS sequence"/>
</dbReference>
<name>A0A1G8V7C4_9GAMM</name>
<keyword evidence="1" id="KW-1133">Transmembrane helix</keyword>
<evidence type="ECO:0000313" key="3">
    <source>
        <dbReference type="Proteomes" id="UP000199305"/>
    </source>
</evidence>
<feature type="transmembrane region" description="Helical" evidence="1">
    <location>
        <begin position="12"/>
        <end position="38"/>
    </location>
</feature>
<evidence type="ECO:0000256" key="1">
    <source>
        <dbReference type="SAM" id="Phobius"/>
    </source>
</evidence>
<organism evidence="2 3">
    <name type="scientific">Microbulbifer yueqingensis</name>
    <dbReference type="NCBI Taxonomy" id="658219"/>
    <lineage>
        <taxon>Bacteria</taxon>
        <taxon>Pseudomonadati</taxon>
        <taxon>Pseudomonadota</taxon>
        <taxon>Gammaproteobacteria</taxon>
        <taxon>Cellvibrionales</taxon>
        <taxon>Microbulbiferaceae</taxon>
        <taxon>Microbulbifer</taxon>
    </lineage>
</organism>